<name>C2CIS5_9FIRM</name>
<dbReference type="AlphaFoldDB" id="C2CIS5"/>
<dbReference type="EMBL" id="ACGC01000072">
    <property type="protein sequence ID" value="EEI82508.1"/>
    <property type="molecule type" value="Genomic_DNA"/>
</dbReference>
<dbReference type="HOGENOM" id="CLU_2663055_0_0_9"/>
<comment type="caution">
    <text evidence="2">The sequence shown here is derived from an EMBL/GenBank/DDBJ whole genome shotgun (WGS) entry which is preliminary data.</text>
</comment>
<evidence type="ECO:0000256" key="1">
    <source>
        <dbReference type="SAM" id="Phobius"/>
    </source>
</evidence>
<keyword evidence="1" id="KW-0812">Transmembrane</keyword>
<gene>
    <name evidence="2" type="ORF">HMPREF0077_1385</name>
</gene>
<evidence type="ECO:0000313" key="3">
    <source>
        <dbReference type="Proteomes" id="UP000003744"/>
    </source>
</evidence>
<accession>C2CIS5</accession>
<feature type="transmembrane region" description="Helical" evidence="1">
    <location>
        <begin position="46"/>
        <end position="68"/>
    </location>
</feature>
<keyword evidence="1" id="KW-0472">Membrane</keyword>
<keyword evidence="1" id="KW-1133">Transmembrane helix</keyword>
<protein>
    <submittedName>
        <fullName evidence="2">Uncharacterized protein</fullName>
    </submittedName>
</protein>
<reference evidence="2 3" key="1">
    <citation type="submission" date="2009-01" db="EMBL/GenBank/DDBJ databases">
        <authorList>
            <person name="Qin X."/>
            <person name="Bachman B."/>
            <person name="Battles P."/>
            <person name="Bell A."/>
            <person name="Bess C."/>
            <person name="Bickham C."/>
            <person name="Chaboub L."/>
            <person name="Chen D."/>
            <person name="Coyle M."/>
            <person name="Deiros D.R."/>
            <person name="Dinh H."/>
            <person name="Forbes L."/>
            <person name="Fowler G."/>
            <person name="Francisco L."/>
            <person name="Fu Q."/>
            <person name="Gubbala S."/>
            <person name="Hale W."/>
            <person name="Han Y."/>
            <person name="Hemphill L."/>
            <person name="Highlander S.K."/>
            <person name="Hirani K."/>
            <person name="Hogues M."/>
            <person name="Jackson L."/>
            <person name="Jakkamsetti A."/>
            <person name="Javaid M."/>
            <person name="Jiang H."/>
            <person name="Korchina V."/>
            <person name="Kovar C."/>
            <person name="Lara F."/>
            <person name="Lee S."/>
            <person name="Mata R."/>
            <person name="Mathew T."/>
            <person name="Moen C."/>
            <person name="Morales K."/>
            <person name="Munidasa M."/>
            <person name="Nazareth L."/>
            <person name="Ngo R."/>
            <person name="Nguyen L."/>
            <person name="Okwuonu G."/>
            <person name="Ongeri F."/>
            <person name="Patil S."/>
            <person name="Petrosino J."/>
            <person name="Pham C."/>
            <person name="Pham P."/>
            <person name="Pu L.-L."/>
            <person name="Puazo M."/>
            <person name="Raj R."/>
            <person name="Reid J."/>
            <person name="Rouhana J."/>
            <person name="Saada N."/>
            <person name="Shang Y."/>
            <person name="Simmons D."/>
            <person name="Thornton R."/>
            <person name="Warren J."/>
            <person name="Weissenberger G."/>
            <person name="Zhang J."/>
            <person name="Zhang L."/>
            <person name="Zhou C."/>
            <person name="Zhu D."/>
            <person name="Muzny D."/>
            <person name="Worley K."/>
            <person name="Gibbs R."/>
        </authorList>
    </citation>
    <scope>NUCLEOTIDE SEQUENCE [LARGE SCALE GENOMIC DNA]</scope>
    <source>
        <strain evidence="2 3">ATCC 35098</strain>
    </source>
</reference>
<sequence length="75" mass="8100">MNPSNLWGNAKGAAALQMPLGQIPPPGFPLEPLFDWPVGPQRPPPLLLSGVRILLIGFANLLCIGGSLRISWFRL</sequence>
<proteinExistence type="predicted"/>
<organism evidence="2 3">
    <name type="scientific">Anaerococcus tetradius ATCC 35098</name>
    <dbReference type="NCBI Taxonomy" id="525255"/>
    <lineage>
        <taxon>Bacteria</taxon>
        <taxon>Bacillati</taxon>
        <taxon>Bacillota</taxon>
        <taxon>Tissierellia</taxon>
        <taxon>Tissierellales</taxon>
        <taxon>Peptoniphilaceae</taxon>
        <taxon>Anaerococcus</taxon>
    </lineage>
</organism>
<dbReference type="Proteomes" id="UP000003744">
    <property type="component" value="Unassembled WGS sequence"/>
</dbReference>
<evidence type="ECO:0000313" key="2">
    <source>
        <dbReference type="EMBL" id="EEI82508.1"/>
    </source>
</evidence>